<dbReference type="InterPro" id="IPR003593">
    <property type="entry name" value="AAA+_ATPase"/>
</dbReference>
<dbReference type="PROSITE" id="PS50901">
    <property type="entry name" value="FTSK"/>
    <property type="match status" value="1"/>
</dbReference>
<evidence type="ECO:0000313" key="7">
    <source>
        <dbReference type="Proteomes" id="UP000184388"/>
    </source>
</evidence>
<evidence type="ECO:0000256" key="2">
    <source>
        <dbReference type="ARBA" id="ARBA00022840"/>
    </source>
</evidence>
<keyword evidence="4" id="KW-0472">Membrane</keyword>
<dbReference type="Proteomes" id="UP000184388">
    <property type="component" value="Unassembled WGS sequence"/>
</dbReference>
<keyword evidence="2 3" id="KW-0067">ATP-binding</keyword>
<dbReference type="InterPro" id="IPR050206">
    <property type="entry name" value="FtsK/SpoIIIE/SftA"/>
</dbReference>
<dbReference type="PANTHER" id="PTHR22683">
    <property type="entry name" value="SPORULATION PROTEIN RELATED"/>
    <property type="match status" value="1"/>
</dbReference>
<keyword evidence="1 3" id="KW-0547">Nucleotide-binding</keyword>
<dbReference type="InterPro" id="IPR027417">
    <property type="entry name" value="P-loop_NTPase"/>
</dbReference>
<proteinExistence type="predicted"/>
<dbReference type="PANTHER" id="PTHR22683:SF41">
    <property type="entry name" value="DNA TRANSLOCASE FTSK"/>
    <property type="match status" value="1"/>
</dbReference>
<evidence type="ECO:0000256" key="3">
    <source>
        <dbReference type="PROSITE-ProRule" id="PRU00289"/>
    </source>
</evidence>
<evidence type="ECO:0000256" key="1">
    <source>
        <dbReference type="ARBA" id="ARBA00022741"/>
    </source>
</evidence>
<keyword evidence="4" id="KW-1133">Transmembrane helix</keyword>
<sequence length="461" mass="49115">MPDLHHVTTIALGLSGAVLAALALIALFRLVRFIRADRPTRTNLRTASRIRRNWRHLASALSLEATDRIPTTMAQLTTKTGQKPEPRTLTPSLRTRVDAAGVTVFMNTVPGVGLEKVTAVTDDLANAWECARVSVSQERPGLLKLRAVRTDPLGETTHYVPDGTAPAELTVWPLGVDEYGDSVPVALSNVPGVCVAGLPGYGKTSLINAFIARYAPSDAVQFAVADGKASTPAQGDYADAAGRLFAFTGDDLEDANKLFARLVQLRCDRMDHIRAETGSGNFWETGPSRSWPLAVLIIDEAQTFFQQPKGNDPKTKRLAALAAENVRLVEDLVKKGRSVGIVTILATQKPTGDAIPTAIRDVCPVGLSFAQRTAEGAVAALGDDIRKAKDADPCTLQDPAYVGVASMRTPGRSGFTRVRTPLTTSEDTARVTAASAYLTADPATLLPRGEGPDPADFTKAA</sequence>
<evidence type="ECO:0000256" key="4">
    <source>
        <dbReference type="SAM" id="Phobius"/>
    </source>
</evidence>
<dbReference type="InterPro" id="IPR002543">
    <property type="entry name" value="FtsK_dom"/>
</dbReference>
<evidence type="ECO:0000259" key="5">
    <source>
        <dbReference type="PROSITE" id="PS50901"/>
    </source>
</evidence>
<keyword evidence="4" id="KW-0812">Transmembrane</keyword>
<reference evidence="7" key="1">
    <citation type="submission" date="2016-11" db="EMBL/GenBank/DDBJ databases">
        <authorList>
            <person name="Jaros S."/>
            <person name="Januszkiewicz K."/>
            <person name="Wedrychowicz H."/>
        </authorList>
    </citation>
    <scope>NUCLEOTIDE SEQUENCE [LARGE SCALE GENOMIC DNA]</scope>
    <source>
        <strain evidence="7">CGMCC 4.3555</strain>
    </source>
</reference>
<feature type="binding site" evidence="3">
    <location>
        <begin position="197"/>
        <end position="204"/>
    </location>
    <ligand>
        <name>ATP</name>
        <dbReference type="ChEBI" id="CHEBI:30616"/>
    </ligand>
</feature>
<gene>
    <name evidence="6" type="ORF">SAMN05216268_105247</name>
</gene>
<dbReference type="RefSeq" id="WP_073444344.1">
    <property type="nucleotide sequence ID" value="NZ_FRBK01000005.1"/>
</dbReference>
<dbReference type="Gene3D" id="3.40.50.300">
    <property type="entry name" value="P-loop containing nucleotide triphosphate hydrolases"/>
    <property type="match status" value="1"/>
</dbReference>
<evidence type="ECO:0000313" key="6">
    <source>
        <dbReference type="EMBL" id="SHL61058.1"/>
    </source>
</evidence>
<feature type="domain" description="FtsK" evidence="5">
    <location>
        <begin position="180"/>
        <end position="378"/>
    </location>
</feature>
<protein>
    <submittedName>
        <fullName evidence="6">DNA segregation ATPase FtsK/SpoIIIE, S-DNA-T family</fullName>
    </submittedName>
</protein>
<dbReference type="GO" id="GO:0003677">
    <property type="term" value="F:DNA binding"/>
    <property type="evidence" value="ECO:0007669"/>
    <property type="project" value="InterPro"/>
</dbReference>
<dbReference type="GO" id="GO:0005524">
    <property type="term" value="F:ATP binding"/>
    <property type="evidence" value="ECO:0007669"/>
    <property type="project" value="UniProtKB-UniRule"/>
</dbReference>
<dbReference type="EMBL" id="FRBK01000005">
    <property type="protein sequence ID" value="SHL61058.1"/>
    <property type="molecule type" value="Genomic_DNA"/>
</dbReference>
<accession>A0A9X8MSA4</accession>
<dbReference type="SUPFAM" id="SSF52540">
    <property type="entry name" value="P-loop containing nucleoside triphosphate hydrolases"/>
    <property type="match status" value="1"/>
</dbReference>
<comment type="caution">
    <text evidence="6">The sequence shown here is derived from an EMBL/GenBank/DDBJ whole genome shotgun (WGS) entry which is preliminary data.</text>
</comment>
<dbReference type="SMART" id="SM00382">
    <property type="entry name" value="AAA"/>
    <property type="match status" value="1"/>
</dbReference>
<feature type="transmembrane region" description="Helical" evidence="4">
    <location>
        <begin position="6"/>
        <end position="31"/>
    </location>
</feature>
<dbReference type="AlphaFoldDB" id="A0A9X8MSA4"/>
<name>A0A9X8MSA4_9ACTN</name>
<organism evidence="6 7">
    <name type="scientific">Streptomyces yunnanensis</name>
    <dbReference type="NCBI Taxonomy" id="156453"/>
    <lineage>
        <taxon>Bacteria</taxon>
        <taxon>Bacillati</taxon>
        <taxon>Actinomycetota</taxon>
        <taxon>Actinomycetes</taxon>
        <taxon>Kitasatosporales</taxon>
        <taxon>Streptomycetaceae</taxon>
        <taxon>Streptomyces</taxon>
    </lineage>
</organism>